<dbReference type="EMBL" id="MSZX01000007">
    <property type="protein sequence ID" value="OPA76197.1"/>
    <property type="molecule type" value="Genomic_DNA"/>
</dbReference>
<name>A0A1T2X8J1_9BACL</name>
<gene>
    <name evidence="1" type="ORF">BVG16_18490</name>
</gene>
<organism evidence="1 2">
    <name type="scientific">Paenibacillus selenitireducens</name>
    <dbReference type="NCBI Taxonomy" id="1324314"/>
    <lineage>
        <taxon>Bacteria</taxon>
        <taxon>Bacillati</taxon>
        <taxon>Bacillota</taxon>
        <taxon>Bacilli</taxon>
        <taxon>Bacillales</taxon>
        <taxon>Paenibacillaceae</taxon>
        <taxon>Paenibacillus</taxon>
    </lineage>
</organism>
<evidence type="ECO:0000313" key="2">
    <source>
        <dbReference type="Proteomes" id="UP000190188"/>
    </source>
</evidence>
<sequence length="64" mass="7160">MLSYAAKASLGDAFCCLAGVLLGERRGKSLSDDEFWLFPLSTVFSNKKGGNKMFEEEEDNFYPQ</sequence>
<dbReference type="STRING" id="1324314.BVG16_18490"/>
<evidence type="ECO:0000313" key="1">
    <source>
        <dbReference type="EMBL" id="OPA76197.1"/>
    </source>
</evidence>
<protein>
    <submittedName>
        <fullName evidence="1">Uncharacterized protein</fullName>
    </submittedName>
</protein>
<dbReference type="AlphaFoldDB" id="A0A1T2X8J1"/>
<accession>A0A1T2X8J1</accession>
<comment type="caution">
    <text evidence="1">The sequence shown here is derived from an EMBL/GenBank/DDBJ whole genome shotgun (WGS) entry which is preliminary data.</text>
</comment>
<proteinExistence type="predicted"/>
<dbReference type="Proteomes" id="UP000190188">
    <property type="component" value="Unassembled WGS sequence"/>
</dbReference>
<keyword evidence="2" id="KW-1185">Reference proteome</keyword>
<reference evidence="1 2" key="1">
    <citation type="submission" date="2017-01" db="EMBL/GenBank/DDBJ databases">
        <title>Genome analysis of Paenibacillus selenitrireducens ES3-24.</title>
        <authorList>
            <person name="Xu D."/>
            <person name="Yao R."/>
            <person name="Zheng S."/>
        </authorList>
    </citation>
    <scope>NUCLEOTIDE SEQUENCE [LARGE SCALE GENOMIC DNA]</scope>
    <source>
        <strain evidence="1 2">ES3-24</strain>
    </source>
</reference>